<dbReference type="InterPro" id="IPR007841">
    <property type="entry name" value="UPF0210"/>
</dbReference>
<evidence type="ECO:0000313" key="2">
    <source>
        <dbReference type="EMBL" id="QEN04447.1"/>
    </source>
</evidence>
<gene>
    <name evidence="2" type="ORF">EW093_06955</name>
</gene>
<reference evidence="2 3" key="1">
    <citation type="submission" date="2019-02" db="EMBL/GenBank/DDBJ databases">
        <authorList>
            <person name="Fomenkov A."/>
            <person name="Dubinina G."/>
            <person name="Grabovich M."/>
            <person name="Vincze T."/>
            <person name="Roberts R.J."/>
        </authorList>
    </citation>
    <scope>NUCLEOTIDE SEQUENCE [LARGE SCALE GENOMIC DNA]</scope>
    <source>
        <strain evidence="2 3">P</strain>
    </source>
</reference>
<dbReference type="Proteomes" id="UP000323824">
    <property type="component" value="Chromosome"/>
</dbReference>
<dbReference type="KEGG" id="sper:EW093_06955"/>
<evidence type="ECO:0000256" key="1">
    <source>
        <dbReference type="HAMAP-Rule" id="MF_01221"/>
    </source>
</evidence>
<comment type="subunit">
    <text evidence="1">Homodimer.</text>
</comment>
<dbReference type="HAMAP" id="MF_01221">
    <property type="entry name" value="UPF0210"/>
    <property type="match status" value="1"/>
</dbReference>
<keyword evidence="3" id="KW-1185">Reference proteome</keyword>
<reference evidence="2 3" key="2">
    <citation type="submission" date="2019-09" db="EMBL/GenBank/DDBJ databases">
        <title>Complete Genome Sequence and Methylome Analysis of free living Spirochaetas.</title>
        <authorList>
            <person name="Leshcheva N."/>
            <person name="Mikheeva N."/>
        </authorList>
    </citation>
    <scope>NUCLEOTIDE SEQUENCE [LARGE SCALE GENOMIC DNA]</scope>
    <source>
        <strain evidence="2 3">P</strain>
    </source>
</reference>
<dbReference type="RefSeq" id="WP_149567694.1">
    <property type="nucleotide sequence ID" value="NZ_CP035807.1"/>
</dbReference>
<evidence type="ECO:0000313" key="3">
    <source>
        <dbReference type="Proteomes" id="UP000323824"/>
    </source>
</evidence>
<dbReference type="PANTHER" id="PTHR37560">
    <property type="entry name" value="UPF0210 PROTEIN SPR0218"/>
    <property type="match status" value="1"/>
</dbReference>
<dbReference type="EMBL" id="CP035807">
    <property type="protein sequence ID" value="QEN04447.1"/>
    <property type="molecule type" value="Genomic_DNA"/>
</dbReference>
<dbReference type="Gene3D" id="3.20.70.20">
    <property type="match status" value="1"/>
</dbReference>
<sequence>MLFTPHEVAETVNMFKDQHLDIRTITMGISLLDCVSHDGKIARERIYNKIMDKAGRLVEVAEQIEAEYGVPIINKRISVTPIALIAGATDDKDYVEFAKTLDKAAKDTGVDFIGGFSALVDKGFTKGDRILIDSIPEALASTDRVCGSINLGSTKYGINMDAVKDMGHVIKKTAELTKDADGIGCAKLVVFCNAPGDNPFMAGAFHGVNEGDAVISVGVSGPGVVKCALEGSLDDTFDVMADKIKKTAFKITRLGHMVATVASERLNVPFGILDLSLAPTPAVGDSIARIFQEMGLEQAGTHGTTAALCMLNDAVKKGGIMASTHVGGLSGAFIPLTEDEGMVEALNKGAISIEKMEAMTSVCSVGLDMVPVPGDTPAETLSGMIADEAAIGMANNKTTAVRVIPVPGKKVGEWAEFGGLLGGSPIMGVNKYSSVNFVNRGGRIPAPVHSFKN</sequence>
<dbReference type="Pfam" id="PF05167">
    <property type="entry name" value="DUF711"/>
    <property type="match status" value="1"/>
</dbReference>
<accession>A0A5C1QAF1</accession>
<dbReference type="NCBIfam" id="NF003700">
    <property type="entry name" value="PRK05313.1"/>
    <property type="match status" value="1"/>
</dbReference>
<dbReference type="CDD" id="cd08025">
    <property type="entry name" value="RNR_PFL_like_DUF711"/>
    <property type="match status" value="1"/>
</dbReference>
<protein>
    <recommendedName>
        <fullName evidence="1">UPF0210 protein EW093_06955</fullName>
    </recommendedName>
</protein>
<name>A0A5C1QAF1_9SPIO</name>
<dbReference type="PANTHER" id="PTHR37560:SF1">
    <property type="entry name" value="UPF0210 PROTEIN MJ1665"/>
    <property type="match status" value="1"/>
</dbReference>
<dbReference type="SUPFAM" id="SSF51998">
    <property type="entry name" value="PFL-like glycyl radical enzymes"/>
    <property type="match status" value="1"/>
</dbReference>
<dbReference type="OrthoDB" id="9763001at2"/>
<organism evidence="2 3">
    <name type="scientific">Thiospirochaeta perfilievii</name>
    <dbReference type="NCBI Taxonomy" id="252967"/>
    <lineage>
        <taxon>Bacteria</taxon>
        <taxon>Pseudomonadati</taxon>
        <taxon>Spirochaetota</taxon>
        <taxon>Spirochaetia</taxon>
        <taxon>Spirochaetales</taxon>
        <taxon>Spirochaetaceae</taxon>
        <taxon>Thiospirochaeta</taxon>
    </lineage>
</organism>
<proteinExistence type="inferred from homology"/>
<comment type="similarity">
    <text evidence="1">Belongs to the UPF0210 family.</text>
</comment>
<dbReference type="AlphaFoldDB" id="A0A5C1QAF1"/>